<protein>
    <submittedName>
        <fullName evidence="1">Uncharacterized protein</fullName>
    </submittedName>
</protein>
<dbReference type="Proteomes" id="UP000501690">
    <property type="component" value="Linkage Group LG2"/>
</dbReference>
<proteinExistence type="predicted"/>
<reference evidence="1 2" key="1">
    <citation type="submission" date="2019-04" db="EMBL/GenBank/DDBJ databases">
        <title>An improved genome assembly and genetic linkage map for asparagus bean, Vigna unguiculata ssp. sesquipedialis.</title>
        <authorList>
            <person name="Xia Q."/>
            <person name="Zhang R."/>
            <person name="Dong Y."/>
        </authorList>
    </citation>
    <scope>NUCLEOTIDE SEQUENCE [LARGE SCALE GENOMIC DNA]</scope>
    <source>
        <tissue evidence="1">Leaf</tissue>
    </source>
</reference>
<evidence type="ECO:0000313" key="2">
    <source>
        <dbReference type="Proteomes" id="UP000501690"/>
    </source>
</evidence>
<gene>
    <name evidence="1" type="ORF">DEO72_LG2g3477</name>
</gene>
<accession>A0A4D6L3W7</accession>
<evidence type="ECO:0000313" key="1">
    <source>
        <dbReference type="EMBL" id="QCD83134.1"/>
    </source>
</evidence>
<name>A0A4D6L3W7_VIGUN</name>
<dbReference type="AlphaFoldDB" id="A0A4D6L3W7"/>
<keyword evidence="2" id="KW-1185">Reference proteome</keyword>
<sequence>MCEVHEVNIIKPKTRPTKDGVRDTPDPGAPAIRQIPELRRRTPCRSGLAFASLDHRERDCRHDAVIAYREHCRREHVSLLKAPTRRMGWCCDVEVVFYKWECCGIGLGCCGIGMENESEVKVRT</sequence>
<dbReference type="EMBL" id="CP039346">
    <property type="protein sequence ID" value="QCD83134.1"/>
    <property type="molecule type" value="Genomic_DNA"/>
</dbReference>
<organism evidence="1 2">
    <name type="scientific">Vigna unguiculata</name>
    <name type="common">Cowpea</name>
    <dbReference type="NCBI Taxonomy" id="3917"/>
    <lineage>
        <taxon>Eukaryota</taxon>
        <taxon>Viridiplantae</taxon>
        <taxon>Streptophyta</taxon>
        <taxon>Embryophyta</taxon>
        <taxon>Tracheophyta</taxon>
        <taxon>Spermatophyta</taxon>
        <taxon>Magnoliopsida</taxon>
        <taxon>eudicotyledons</taxon>
        <taxon>Gunneridae</taxon>
        <taxon>Pentapetalae</taxon>
        <taxon>rosids</taxon>
        <taxon>fabids</taxon>
        <taxon>Fabales</taxon>
        <taxon>Fabaceae</taxon>
        <taxon>Papilionoideae</taxon>
        <taxon>50 kb inversion clade</taxon>
        <taxon>NPAAA clade</taxon>
        <taxon>indigoferoid/millettioid clade</taxon>
        <taxon>Phaseoleae</taxon>
        <taxon>Vigna</taxon>
    </lineage>
</organism>